<protein>
    <submittedName>
        <fullName evidence="1">GNAT family N-acetyltransferase</fullName>
    </submittedName>
</protein>
<name>A0A6L6G7G4_STRUB</name>
<dbReference type="GO" id="GO:0016747">
    <property type="term" value="F:acyltransferase activity, transferring groups other than amino-acyl groups"/>
    <property type="evidence" value="ECO:0007669"/>
    <property type="project" value="InterPro"/>
</dbReference>
<dbReference type="Gene3D" id="3.40.630.30">
    <property type="match status" value="1"/>
</dbReference>
<organism evidence="1 2">
    <name type="scientific">Streptococcus uberis</name>
    <dbReference type="NCBI Taxonomy" id="1349"/>
    <lineage>
        <taxon>Bacteria</taxon>
        <taxon>Bacillati</taxon>
        <taxon>Bacillota</taxon>
        <taxon>Bacilli</taxon>
        <taxon>Lactobacillales</taxon>
        <taxon>Streptococcaceae</taxon>
        <taxon>Streptococcus</taxon>
    </lineage>
</organism>
<dbReference type="AlphaFoldDB" id="A0A6L6G7G4"/>
<evidence type="ECO:0000313" key="2">
    <source>
        <dbReference type="Proteomes" id="UP000483839"/>
    </source>
</evidence>
<dbReference type="InterPro" id="IPR040549">
    <property type="entry name" value="DUF5613"/>
</dbReference>
<dbReference type="Proteomes" id="UP000483839">
    <property type="component" value="Unassembled WGS sequence"/>
</dbReference>
<reference evidence="1 2" key="1">
    <citation type="submission" date="2019-11" db="EMBL/GenBank/DDBJ databases">
        <title>Streptococcus uberis isolated from clinical mastitis cases on a southeastern Queensland dairy.</title>
        <authorList>
            <person name="Workentine M.L."/>
            <person name="Price R."/>
            <person name="Olchowy T."/>
        </authorList>
    </citation>
    <scope>NUCLEOTIDE SEQUENCE [LARGE SCALE GENOMIC DNA]</scope>
    <source>
        <strain evidence="1 2">OLC4459-A17</strain>
    </source>
</reference>
<comment type="caution">
    <text evidence="1">The sequence shown here is derived from an EMBL/GenBank/DDBJ whole genome shotgun (WGS) entry which is preliminary data.</text>
</comment>
<dbReference type="SUPFAM" id="SSF55729">
    <property type="entry name" value="Acyl-CoA N-acyltransferases (Nat)"/>
    <property type="match status" value="1"/>
</dbReference>
<dbReference type="EMBL" id="WLXI01000013">
    <property type="protein sequence ID" value="MTD01109.1"/>
    <property type="molecule type" value="Genomic_DNA"/>
</dbReference>
<dbReference type="Pfam" id="PF13508">
    <property type="entry name" value="Acetyltransf_7"/>
    <property type="match status" value="1"/>
</dbReference>
<dbReference type="Pfam" id="PF18467">
    <property type="entry name" value="DUF5613"/>
    <property type="match status" value="1"/>
</dbReference>
<dbReference type="CDD" id="cd04301">
    <property type="entry name" value="NAT_SF"/>
    <property type="match status" value="1"/>
</dbReference>
<accession>A0A6L6G7G4</accession>
<gene>
    <name evidence="1" type="ORF">GKS16_02270</name>
</gene>
<dbReference type="PROSITE" id="PS51186">
    <property type="entry name" value="GNAT"/>
    <property type="match status" value="1"/>
</dbReference>
<dbReference type="InterPro" id="IPR016181">
    <property type="entry name" value="Acyl_CoA_acyltransferase"/>
</dbReference>
<dbReference type="RefSeq" id="WP_046388074.1">
    <property type="nucleotide sequence ID" value="NZ_JADFBS010000013.1"/>
</dbReference>
<proteinExistence type="predicted"/>
<dbReference type="InterPro" id="IPR000182">
    <property type="entry name" value="GNAT_dom"/>
</dbReference>
<evidence type="ECO:0000313" key="1">
    <source>
        <dbReference type="EMBL" id="MTD01109.1"/>
    </source>
</evidence>
<sequence>MTYKKLLYSYSQVYFENDRFYHLKDETRPTRYYSNYLDYKLSPSLVSLKEDLLYLKVEQKDYPTDYAMLFFPEKVDLPGEIKNHLRVAGFHLEKHLIFTCSIDNLSLSKKAVNGISIRPLSVDNRKCYLEYKYQQNLAYGKAYADEMLVFNEKHLPEPGSTVYLAFDGNQIIGDLTAWDYGQFVEMDDFSVKENYRGQGIGSALQKVASDGFPSAILIAEEINRNMYQHQGYEEASYYWTALRKSDRN</sequence>
<keyword evidence="1" id="KW-0808">Transferase</keyword>